<name>E9I7B1_DAPPU</name>
<dbReference type="eggNOG" id="KOG2130">
    <property type="taxonomic scope" value="Eukaryota"/>
</dbReference>
<gene>
    <name evidence="2" type="ORF">DAPPUDRAFT_279308</name>
</gene>
<dbReference type="HOGENOM" id="CLU_1940190_0_0_1"/>
<proteinExistence type="predicted"/>
<dbReference type="OMA" id="YHATINV"/>
<dbReference type="SUPFAM" id="SSF51197">
    <property type="entry name" value="Clavaminate synthase-like"/>
    <property type="match status" value="1"/>
</dbReference>
<dbReference type="STRING" id="6669.E9I7B1"/>
<dbReference type="KEGG" id="dpx:DAPPUDRAFT_279308"/>
<evidence type="ECO:0000259" key="1">
    <source>
        <dbReference type="PROSITE" id="PS51184"/>
    </source>
</evidence>
<dbReference type="Proteomes" id="UP000000305">
    <property type="component" value="Unassembled WGS sequence"/>
</dbReference>
<protein>
    <recommendedName>
        <fullName evidence="1">JmjC domain-containing protein</fullName>
    </recommendedName>
</protein>
<dbReference type="EMBL" id="GL737104">
    <property type="protein sequence ID" value="EFX60119.1"/>
    <property type="molecule type" value="Genomic_DNA"/>
</dbReference>
<feature type="domain" description="JmjC" evidence="1">
    <location>
        <begin position="1"/>
        <end position="111"/>
    </location>
</feature>
<evidence type="ECO:0000313" key="2">
    <source>
        <dbReference type="EMBL" id="EFX60119.1"/>
    </source>
</evidence>
<evidence type="ECO:0000313" key="3">
    <source>
        <dbReference type="Proteomes" id="UP000000305"/>
    </source>
</evidence>
<accession>E9I7B1</accession>
<reference evidence="2 3" key="1">
    <citation type="journal article" date="2011" name="Science">
        <title>The ecoresponsive genome of Daphnia pulex.</title>
        <authorList>
            <person name="Colbourne J.K."/>
            <person name="Pfrender M.E."/>
            <person name="Gilbert D."/>
            <person name="Thomas W.K."/>
            <person name="Tucker A."/>
            <person name="Oakley T.H."/>
            <person name="Tokishita S."/>
            <person name="Aerts A."/>
            <person name="Arnold G.J."/>
            <person name="Basu M.K."/>
            <person name="Bauer D.J."/>
            <person name="Caceres C.E."/>
            <person name="Carmel L."/>
            <person name="Casola C."/>
            <person name="Choi J.H."/>
            <person name="Detter J.C."/>
            <person name="Dong Q."/>
            <person name="Dusheyko S."/>
            <person name="Eads B.D."/>
            <person name="Frohlich T."/>
            <person name="Geiler-Samerotte K.A."/>
            <person name="Gerlach D."/>
            <person name="Hatcher P."/>
            <person name="Jogdeo S."/>
            <person name="Krijgsveld J."/>
            <person name="Kriventseva E.V."/>
            <person name="Kultz D."/>
            <person name="Laforsch C."/>
            <person name="Lindquist E."/>
            <person name="Lopez J."/>
            <person name="Manak J.R."/>
            <person name="Muller J."/>
            <person name="Pangilinan J."/>
            <person name="Patwardhan R.P."/>
            <person name="Pitluck S."/>
            <person name="Pritham E.J."/>
            <person name="Rechtsteiner A."/>
            <person name="Rho M."/>
            <person name="Rogozin I.B."/>
            <person name="Sakarya O."/>
            <person name="Salamov A."/>
            <person name="Schaack S."/>
            <person name="Shapiro H."/>
            <person name="Shiga Y."/>
            <person name="Skalitzky C."/>
            <person name="Smith Z."/>
            <person name="Souvorov A."/>
            <person name="Sung W."/>
            <person name="Tang Z."/>
            <person name="Tsuchiya D."/>
            <person name="Tu H."/>
            <person name="Vos H."/>
            <person name="Wang M."/>
            <person name="Wolf Y.I."/>
            <person name="Yamagata H."/>
            <person name="Yamada T."/>
            <person name="Ye Y."/>
            <person name="Shaw J.R."/>
            <person name="Andrews J."/>
            <person name="Crease T.J."/>
            <person name="Tang H."/>
            <person name="Lucas S.M."/>
            <person name="Robertson H.M."/>
            <person name="Bork P."/>
            <person name="Koonin E.V."/>
            <person name="Zdobnov E.M."/>
            <person name="Grigoriev I.V."/>
            <person name="Lynch M."/>
            <person name="Boore J.L."/>
        </authorList>
    </citation>
    <scope>NUCLEOTIDE SEQUENCE [LARGE SCALE GENOMIC DNA]</scope>
</reference>
<dbReference type="OrthoDB" id="424465at2759"/>
<sequence length="130" mass="15387">MGPARTGPAFHVDPYLTPAWNAVVWGRKRWYYEAPRPIKWYKKYYERLSSAQRPLEVMHGTGAYTSSSEVMFLPAGWWHQVINTEDTLAVTQNYVNRHCLKMKDKSFNKTFQRQILDKHPELWDIVKGRN</sequence>
<dbReference type="InParanoid" id="E9I7B1"/>
<dbReference type="PANTHER" id="PTHR12480">
    <property type="entry name" value="ARGININE DEMETHYLASE AND LYSYL-HYDROXYLASE JMJD"/>
    <property type="match status" value="1"/>
</dbReference>
<keyword evidence="3" id="KW-1185">Reference proteome</keyword>
<dbReference type="PROSITE" id="PS51184">
    <property type="entry name" value="JMJC"/>
    <property type="match status" value="1"/>
</dbReference>
<dbReference type="Gene3D" id="2.60.120.650">
    <property type="entry name" value="Cupin"/>
    <property type="match status" value="1"/>
</dbReference>
<dbReference type="AlphaFoldDB" id="E9I7B1"/>
<dbReference type="InterPro" id="IPR050910">
    <property type="entry name" value="JMJD6_ArgDemeth/LysHydrox"/>
</dbReference>
<dbReference type="InterPro" id="IPR003347">
    <property type="entry name" value="JmjC_dom"/>
</dbReference>
<dbReference type="PhylomeDB" id="E9I7B1"/>
<organism evidence="2 3">
    <name type="scientific">Daphnia pulex</name>
    <name type="common">Water flea</name>
    <dbReference type="NCBI Taxonomy" id="6669"/>
    <lineage>
        <taxon>Eukaryota</taxon>
        <taxon>Metazoa</taxon>
        <taxon>Ecdysozoa</taxon>
        <taxon>Arthropoda</taxon>
        <taxon>Crustacea</taxon>
        <taxon>Branchiopoda</taxon>
        <taxon>Diplostraca</taxon>
        <taxon>Cladocera</taxon>
        <taxon>Anomopoda</taxon>
        <taxon>Daphniidae</taxon>
        <taxon>Daphnia</taxon>
    </lineage>
</organism>